<organism evidence="2 3">
    <name type="scientific">Oryzias melastigma</name>
    <name type="common">Marine medaka</name>
    <dbReference type="NCBI Taxonomy" id="30732"/>
    <lineage>
        <taxon>Eukaryota</taxon>
        <taxon>Metazoa</taxon>
        <taxon>Chordata</taxon>
        <taxon>Craniata</taxon>
        <taxon>Vertebrata</taxon>
        <taxon>Euteleostomi</taxon>
        <taxon>Actinopterygii</taxon>
        <taxon>Neopterygii</taxon>
        <taxon>Teleostei</taxon>
        <taxon>Neoteleostei</taxon>
        <taxon>Acanthomorphata</taxon>
        <taxon>Ovalentaria</taxon>
        <taxon>Atherinomorphae</taxon>
        <taxon>Beloniformes</taxon>
        <taxon>Adrianichthyidae</taxon>
        <taxon>Oryziinae</taxon>
        <taxon>Oryzias</taxon>
    </lineage>
</organism>
<accession>A0A834CDQ8</accession>
<reference evidence="2" key="1">
    <citation type="journal article" name="BMC Genomics">
        <title>Long-read sequencing and de novo genome assembly of marine medaka (Oryzias melastigma).</title>
        <authorList>
            <person name="Liang P."/>
            <person name="Saqib H.S.A."/>
            <person name="Ni X."/>
            <person name="Shen Y."/>
        </authorList>
    </citation>
    <scope>NUCLEOTIDE SEQUENCE</scope>
    <source>
        <strain evidence="2">Bigg-433</strain>
    </source>
</reference>
<dbReference type="EMBL" id="WKFB01000381">
    <property type="protein sequence ID" value="KAF6724890.1"/>
    <property type="molecule type" value="Genomic_DNA"/>
</dbReference>
<gene>
    <name evidence="2" type="ORF">FQA47_004519</name>
</gene>
<feature type="region of interest" description="Disordered" evidence="1">
    <location>
        <begin position="15"/>
        <end position="71"/>
    </location>
</feature>
<evidence type="ECO:0000313" key="2">
    <source>
        <dbReference type="EMBL" id="KAF6724890.1"/>
    </source>
</evidence>
<dbReference type="Proteomes" id="UP000646548">
    <property type="component" value="Unassembled WGS sequence"/>
</dbReference>
<evidence type="ECO:0000313" key="3">
    <source>
        <dbReference type="Proteomes" id="UP000646548"/>
    </source>
</evidence>
<comment type="caution">
    <text evidence="2">The sequence shown here is derived from an EMBL/GenBank/DDBJ whole genome shotgun (WGS) entry which is preliminary data.</text>
</comment>
<protein>
    <submittedName>
        <fullName evidence="2">Uncharacterized protein</fullName>
    </submittedName>
</protein>
<evidence type="ECO:0000256" key="1">
    <source>
        <dbReference type="SAM" id="MobiDB-lite"/>
    </source>
</evidence>
<dbReference type="AlphaFoldDB" id="A0A834CDQ8"/>
<sequence>MALLNLTQGQEVLLVPETGVAHDGTSEGATPAPASEHEEDNSLGYTARRPPAQGDLLDLTQPHRKKKGKSILTEKKPSWVLSLCVATRQLWVLLDMWKKSQHNRTVIINVML</sequence>
<name>A0A834CDQ8_ORYME</name>
<proteinExistence type="predicted"/>